<protein>
    <recommendedName>
        <fullName evidence="2">C2H2-type domain-containing protein</fullName>
    </recommendedName>
</protein>
<dbReference type="GeneID" id="9587126"/>
<proteinExistence type="predicted"/>
<reference evidence="3 4" key="1">
    <citation type="journal article" date="2010" name="Nat. Biotechnol.">
        <title>Genome sequence of the model mushroom Schizophyllum commune.</title>
        <authorList>
            <person name="Ohm R.A."/>
            <person name="de Jong J.F."/>
            <person name="Lugones L.G."/>
            <person name="Aerts A."/>
            <person name="Kothe E."/>
            <person name="Stajich J.E."/>
            <person name="de Vries R.P."/>
            <person name="Record E."/>
            <person name="Levasseur A."/>
            <person name="Baker S.E."/>
            <person name="Bartholomew K.A."/>
            <person name="Coutinho P.M."/>
            <person name="Erdmann S."/>
            <person name="Fowler T.J."/>
            <person name="Gathman A.C."/>
            <person name="Lombard V."/>
            <person name="Henrissat B."/>
            <person name="Knabe N."/>
            <person name="Kuees U."/>
            <person name="Lilly W.W."/>
            <person name="Lindquist E."/>
            <person name="Lucas S."/>
            <person name="Magnuson J.K."/>
            <person name="Piumi F."/>
            <person name="Raudaskoski M."/>
            <person name="Salamov A."/>
            <person name="Schmutz J."/>
            <person name="Schwarze F.W.M.R."/>
            <person name="vanKuyk P.A."/>
            <person name="Horton J.S."/>
            <person name="Grigoriev I.V."/>
            <person name="Woesten H.A.B."/>
        </authorList>
    </citation>
    <scope>NUCLEOTIDE SEQUENCE [LARGE SCALE GENOMIC DNA]</scope>
    <source>
        <strain evidence="4">H4-8 / FGSC 9210</strain>
    </source>
</reference>
<dbReference type="PROSITE" id="PS00028">
    <property type="entry name" value="ZINC_FINGER_C2H2_1"/>
    <property type="match status" value="1"/>
</dbReference>
<dbReference type="VEuPathDB" id="FungiDB:SCHCODRAFT_02579958"/>
<feature type="non-terminal residue" evidence="3">
    <location>
        <position position="474"/>
    </location>
</feature>
<feature type="compositionally biased region" description="Polar residues" evidence="1">
    <location>
        <begin position="92"/>
        <end position="105"/>
    </location>
</feature>
<gene>
    <name evidence="3" type="ORF">SCHCODRAFT_110188</name>
</gene>
<feature type="domain" description="C2H2-type" evidence="2">
    <location>
        <begin position="17"/>
        <end position="40"/>
    </location>
</feature>
<sequence length="474" mass="53004">MEADAGMFRVYCKRFLCSEDRCRRHYSNVGNVNRHRVTDHGRFYSEIEEERKSGRKQYKTIVALVVKRRKRQAGETTTSEERSKMDAGDLANASTSPNDVAQQSRRTLDLESQIIPPLPPLAGLVDPQQYLCDAHHLDPYTDFRTGDVDDVFGAAGVALHHMEGPIPPNLPGLINTTPVSSPSFNWVTPPPSYPAHPSVFSDDCIWARQGFSQTLDSEPVNEKFPSLDATSRALSPRSLAYQPAAMASYPPVAVANFSSAPTMGFSSASTTDFPPAHPTQSEGLWWEQMEPQATFRQQRHADAFRQQQQEGVALQREIASAQHRMVHAPRQEQDAGMVRVQQRLEEDPWSAAMVQELHALAQQQSATSPATYVPADFDHLAPAAGTSDLQQSSYASYPPPQPDDFSLYPHDRVRYEQQAPSAFEWQLFPAFDLHHRPALEPRKQISHASFDCAAQPAFDAPTFDDAFMPWSSFH</sequence>
<name>D8Q6J9_SCHCM</name>
<evidence type="ECO:0000259" key="2">
    <source>
        <dbReference type="PROSITE" id="PS00028"/>
    </source>
</evidence>
<evidence type="ECO:0000313" key="3">
    <source>
        <dbReference type="EMBL" id="EFI96249.1"/>
    </source>
</evidence>
<dbReference type="AlphaFoldDB" id="D8Q6J9"/>
<dbReference type="RefSeq" id="XP_003031152.1">
    <property type="nucleotide sequence ID" value="XM_003031106.1"/>
</dbReference>
<accession>D8Q6J9</accession>
<dbReference type="EMBL" id="GL377307">
    <property type="protein sequence ID" value="EFI96249.1"/>
    <property type="molecule type" value="Genomic_DNA"/>
</dbReference>
<keyword evidence="4" id="KW-1185">Reference proteome</keyword>
<dbReference type="OrthoDB" id="10465404at2759"/>
<evidence type="ECO:0000256" key="1">
    <source>
        <dbReference type="SAM" id="MobiDB-lite"/>
    </source>
</evidence>
<dbReference type="InParanoid" id="D8Q6J9"/>
<dbReference type="InterPro" id="IPR013087">
    <property type="entry name" value="Znf_C2H2_type"/>
</dbReference>
<dbReference type="KEGG" id="scm:SCHCO_02579958"/>
<dbReference type="HOGENOM" id="CLU_576404_0_0_1"/>
<evidence type="ECO:0000313" key="4">
    <source>
        <dbReference type="Proteomes" id="UP000007431"/>
    </source>
</evidence>
<dbReference type="Proteomes" id="UP000007431">
    <property type="component" value="Unassembled WGS sequence"/>
</dbReference>
<feature type="region of interest" description="Disordered" evidence="1">
    <location>
        <begin position="69"/>
        <end position="106"/>
    </location>
</feature>
<organism evidence="4">
    <name type="scientific">Schizophyllum commune (strain H4-8 / FGSC 9210)</name>
    <name type="common">Split gill fungus</name>
    <dbReference type="NCBI Taxonomy" id="578458"/>
    <lineage>
        <taxon>Eukaryota</taxon>
        <taxon>Fungi</taxon>
        <taxon>Dikarya</taxon>
        <taxon>Basidiomycota</taxon>
        <taxon>Agaricomycotina</taxon>
        <taxon>Agaricomycetes</taxon>
        <taxon>Agaricomycetidae</taxon>
        <taxon>Agaricales</taxon>
        <taxon>Schizophyllaceae</taxon>
        <taxon>Schizophyllum</taxon>
    </lineage>
</organism>